<keyword evidence="7" id="KW-1185">Reference proteome</keyword>
<evidence type="ECO:0000256" key="3">
    <source>
        <dbReference type="ARBA" id="ARBA00022741"/>
    </source>
</evidence>
<feature type="domain" description="ABC transporter" evidence="5">
    <location>
        <begin position="7"/>
        <end position="253"/>
    </location>
</feature>
<dbReference type="SUPFAM" id="SSF52540">
    <property type="entry name" value="P-loop containing nucleoside triphosphate hydrolases"/>
    <property type="match status" value="2"/>
</dbReference>
<evidence type="ECO:0000256" key="2">
    <source>
        <dbReference type="ARBA" id="ARBA00022448"/>
    </source>
</evidence>
<proteinExistence type="inferred from homology"/>
<gene>
    <name evidence="6" type="ORF">GXW74_15940</name>
</gene>
<dbReference type="PANTHER" id="PTHR43776:SF7">
    <property type="entry name" value="D,D-DIPEPTIDE TRANSPORT ATP-BINDING PROTEIN DDPF-RELATED"/>
    <property type="match status" value="1"/>
</dbReference>
<dbReference type="CDD" id="cd03257">
    <property type="entry name" value="ABC_NikE_OppD_transporters"/>
    <property type="match status" value="2"/>
</dbReference>
<organism evidence="6 7">
    <name type="scientific">Neoroseomonas eburnea</name>
    <dbReference type="NCBI Taxonomy" id="1346889"/>
    <lineage>
        <taxon>Bacteria</taxon>
        <taxon>Pseudomonadati</taxon>
        <taxon>Pseudomonadota</taxon>
        <taxon>Alphaproteobacteria</taxon>
        <taxon>Acetobacterales</taxon>
        <taxon>Acetobacteraceae</taxon>
        <taxon>Neoroseomonas</taxon>
    </lineage>
</organism>
<evidence type="ECO:0000256" key="1">
    <source>
        <dbReference type="ARBA" id="ARBA00005417"/>
    </source>
</evidence>
<dbReference type="PROSITE" id="PS00211">
    <property type="entry name" value="ABC_TRANSPORTER_1"/>
    <property type="match status" value="2"/>
</dbReference>
<dbReference type="NCBIfam" id="NF008453">
    <property type="entry name" value="PRK11308.1"/>
    <property type="match status" value="2"/>
</dbReference>
<accession>A0A9X9XE50</accession>
<dbReference type="AlphaFoldDB" id="A0A9X9XE50"/>
<dbReference type="Proteomes" id="UP001138709">
    <property type="component" value="Unassembled WGS sequence"/>
</dbReference>
<keyword evidence="4 6" id="KW-0067">ATP-binding</keyword>
<keyword evidence="2" id="KW-0813">Transport</keyword>
<dbReference type="InterPro" id="IPR027417">
    <property type="entry name" value="P-loop_NTPase"/>
</dbReference>
<name>A0A9X9XE50_9PROT</name>
<feature type="domain" description="ABC transporter" evidence="5">
    <location>
        <begin position="273"/>
        <end position="518"/>
    </location>
</feature>
<dbReference type="SMART" id="SM00382">
    <property type="entry name" value="AAA"/>
    <property type="match status" value="2"/>
</dbReference>
<dbReference type="PANTHER" id="PTHR43776">
    <property type="entry name" value="TRANSPORT ATP-BINDING PROTEIN"/>
    <property type="match status" value="1"/>
</dbReference>
<dbReference type="PROSITE" id="PS50893">
    <property type="entry name" value="ABC_TRANSPORTER_2"/>
    <property type="match status" value="2"/>
</dbReference>
<reference evidence="6" key="2">
    <citation type="journal article" date="2021" name="Syst. Appl. Microbiol.">
        <title>Roseomonas hellenica sp. nov., isolated from roots of wild-growing Alkanna tinctoria.</title>
        <authorList>
            <person name="Rat A."/>
            <person name="Naranjo H.D."/>
            <person name="Lebbe L."/>
            <person name="Cnockaert M."/>
            <person name="Krigas N."/>
            <person name="Grigoriadou K."/>
            <person name="Maloupa E."/>
            <person name="Willems A."/>
        </authorList>
    </citation>
    <scope>NUCLEOTIDE SEQUENCE</scope>
    <source>
        <strain evidence="6">LMG 31228</strain>
    </source>
</reference>
<dbReference type="InterPro" id="IPR003593">
    <property type="entry name" value="AAA+_ATPase"/>
</dbReference>
<evidence type="ECO:0000256" key="4">
    <source>
        <dbReference type="ARBA" id="ARBA00022840"/>
    </source>
</evidence>
<evidence type="ECO:0000313" key="6">
    <source>
        <dbReference type="EMBL" id="MBR0681986.1"/>
    </source>
</evidence>
<dbReference type="InterPro" id="IPR050319">
    <property type="entry name" value="ABC_transp_ATP-bind"/>
</dbReference>
<dbReference type="GO" id="GO:0005524">
    <property type="term" value="F:ATP binding"/>
    <property type="evidence" value="ECO:0007669"/>
    <property type="project" value="UniProtKB-KW"/>
</dbReference>
<dbReference type="EMBL" id="JAAEDL010000015">
    <property type="protein sequence ID" value="MBR0681986.1"/>
    <property type="molecule type" value="Genomic_DNA"/>
</dbReference>
<keyword evidence="3" id="KW-0547">Nucleotide-binding</keyword>
<dbReference type="Gene3D" id="3.40.50.300">
    <property type="entry name" value="P-loop containing nucleotide triphosphate hydrolases"/>
    <property type="match status" value="2"/>
</dbReference>
<evidence type="ECO:0000313" key="7">
    <source>
        <dbReference type="Proteomes" id="UP001138709"/>
    </source>
</evidence>
<dbReference type="NCBIfam" id="NF007739">
    <property type="entry name" value="PRK10419.1"/>
    <property type="match status" value="2"/>
</dbReference>
<dbReference type="GO" id="GO:0055085">
    <property type="term" value="P:transmembrane transport"/>
    <property type="evidence" value="ECO:0007669"/>
    <property type="project" value="UniProtKB-ARBA"/>
</dbReference>
<protein>
    <submittedName>
        <fullName evidence="6">ABC transporter ATP-binding protein</fullName>
    </submittedName>
</protein>
<dbReference type="InterPro" id="IPR003439">
    <property type="entry name" value="ABC_transporter-like_ATP-bd"/>
</dbReference>
<dbReference type="Pfam" id="PF00005">
    <property type="entry name" value="ABC_tran"/>
    <property type="match status" value="2"/>
</dbReference>
<evidence type="ECO:0000259" key="5">
    <source>
        <dbReference type="PROSITE" id="PS50893"/>
    </source>
</evidence>
<dbReference type="InterPro" id="IPR017871">
    <property type="entry name" value="ABC_transporter-like_CS"/>
</dbReference>
<reference evidence="6" key="1">
    <citation type="submission" date="2020-01" db="EMBL/GenBank/DDBJ databases">
        <authorList>
            <person name="Rat A."/>
        </authorList>
    </citation>
    <scope>NUCLEOTIDE SEQUENCE</scope>
    <source>
        <strain evidence="6">LMG 31228</strain>
    </source>
</reference>
<comment type="similarity">
    <text evidence="1">Belongs to the ABC transporter superfamily.</text>
</comment>
<comment type="caution">
    <text evidence="6">The sequence shown here is derived from an EMBL/GenBank/DDBJ whole genome shotgun (WGS) entry which is preliminary data.</text>
</comment>
<sequence length="534" mass="56270">MKDTPLLEIENLAIAFGTAPPVVQDVSFRIGLGETFGVVGESGSGKSLSAFAVLGLLPPGARVLEGSSIRFEGRELVGLSDAALRPLRGARIAMVFQDPMVSLTPTLRAGAQVAEAVRQHRRLPRAGVRARVAELFTEVGLDPALAGRYPHQLSGGQQQRVMIASALAGDPALLLADEPTTALDATVQAQVLDLLDGLVRRRGLSMLFVSHDLAVVARMARRVAVMQGGRLVEQGPVGQVLGSPQAEETRALLAARRGLGCAAPLPPAPEAILRVEELAVDYPGAGPFARPVRTVSGVSLAVAPGRVLGLVGESGSGKTTVAKALVGLVRPAAGRITLDGQPLPTGLGGRRQPLAQRVQIVFQNPYGSLSPRRTIAATLAEPLELLGVPAAERKDRAAVALQEVGLPAGHLARFPHQLSGGQRQRIAIARALLAEPSVLICDEVVSALDMATQLQVLRLLREVQARRRLAMLFITHDLEVLAHLAQEVVVMRRGRVVEAGPTGQVLGAPLEGYTRELVAAMPRLPQADRIAVPV</sequence>
<dbReference type="RefSeq" id="WP_211847520.1">
    <property type="nucleotide sequence ID" value="NZ_JAAEDL010000015.1"/>
</dbReference>
<dbReference type="GO" id="GO:0016887">
    <property type="term" value="F:ATP hydrolysis activity"/>
    <property type="evidence" value="ECO:0007669"/>
    <property type="project" value="InterPro"/>
</dbReference>